<comment type="caution">
    <text evidence="1">The sequence shown here is derived from an EMBL/GenBank/DDBJ whole genome shotgun (WGS) entry which is preliminary data.</text>
</comment>
<proteinExistence type="predicted"/>
<dbReference type="Proteomes" id="UP001148737">
    <property type="component" value="Unassembled WGS sequence"/>
</dbReference>
<accession>A0ACC1QPT0</accession>
<reference evidence="1" key="1">
    <citation type="submission" date="2022-07" db="EMBL/GenBank/DDBJ databases">
        <title>Genome Sequence of Lecanicillium saksenae.</title>
        <authorList>
            <person name="Buettner E."/>
        </authorList>
    </citation>
    <scope>NUCLEOTIDE SEQUENCE</scope>
    <source>
        <strain evidence="1">VT-O1</strain>
    </source>
</reference>
<sequence>MCVRQSQADTTVAGWSMKLGETAMRHFKIGPNSWKIRKEILFQGFLKSLSSLDTISRHSALDTIEFRSLVRLQKVEGHACATVVHLSGSPDVKFVFKGVDFHTFLSGYELGCFEREVDLFTHAIALLSGVSGHPNISPLPGAQVVFTDLASNDKSICGVLHPFYEKGNLADEIQRSNANAEGIPAALKRKWCFQMALALAHTHFVGGTFHMDISPANFVIDDNDNLLLTTWEQGDASVVTAAPEIDGTWDAANSATK</sequence>
<dbReference type="EMBL" id="JANAKD010000832">
    <property type="protein sequence ID" value="KAJ3487604.1"/>
    <property type="molecule type" value="Genomic_DNA"/>
</dbReference>
<evidence type="ECO:0000313" key="1">
    <source>
        <dbReference type="EMBL" id="KAJ3487604.1"/>
    </source>
</evidence>
<organism evidence="1 2">
    <name type="scientific">Lecanicillium saksenae</name>
    <dbReference type="NCBI Taxonomy" id="468837"/>
    <lineage>
        <taxon>Eukaryota</taxon>
        <taxon>Fungi</taxon>
        <taxon>Dikarya</taxon>
        <taxon>Ascomycota</taxon>
        <taxon>Pezizomycotina</taxon>
        <taxon>Sordariomycetes</taxon>
        <taxon>Hypocreomycetidae</taxon>
        <taxon>Hypocreales</taxon>
        <taxon>Cordycipitaceae</taxon>
        <taxon>Lecanicillium</taxon>
    </lineage>
</organism>
<gene>
    <name evidence="1" type="ORF">NLG97_g6380</name>
</gene>
<protein>
    <submittedName>
        <fullName evidence="1">Uncharacterized protein</fullName>
    </submittedName>
</protein>
<keyword evidence="2" id="KW-1185">Reference proteome</keyword>
<evidence type="ECO:0000313" key="2">
    <source>
        <dbReference type="Proteomes" id="UP001148737"/>
    </source>
</evidence>
<name>A0ACC1QPT0_9HYPO</name>